<dbReference type="GeneID" id="9523320"/>
<feature type="compositionally biased region" description="Low complexity" evidence="2">
    <location>
        <begin position="136"/>
        <end position="148"/>
    </location>
</feature>
<evidence type="ECO:0000313" key="5">
    <source>
        <dbReference type="Proteomes" id="UP000008866"/>
    </source>
</evidence>
<proteinExistence type="inferred from homology"/>
<dbReference type="GO" id="GO:0005737">
    <property type="term" value="C:cytoplasm"/>
    <property type="evidence" value="ECO:0007669"/>
    <property type="project" value="TreeGrafter"/>
</dbReference>
<dbReference type="Pfam" id="PF04428">
    <property type="entry name" value="Choline_kin_N"/>
    <property type="match status" value="1"/>
</dbReference>
<dbReference type="GO" id="GO:0006646">
    <property type="term" value="P:phosphatidylethanolamine biosynthetic process"/>
    <property type="evidence" value="ECO:0007669"/>
    <property type="project" value="TreeGrafter"/>
</dbReference>
<dbReference type="SUPFAM" id="SSF56112">
    <property type="entry name" value="Protein kinase-like (PK-like)"/>
    <property type="match status" value="1"/>
</dbReference>
<organism evidence="4 5">
    <name type="scientific">Arthroderma benhamiae (strain ATCC MYA-4681 / CBS 112371)</name>
    <name type="common">Trichophyton mentagrophytes</name>
    <dbReference type="NCBI Taxonomy" id="663331"/>
    <lineage>
        <taxon>Eukaryota</taxon>
        <taxon>Fungi</taxon>
        <taxon>Dikarya</taxon>
        <taxon>Ascomycota</taxon>
        <taxon>Pezizomycotina</taxon>
        <taxon>Eurotiomycetes</taxon>
        <taxon>Eurotiomycetidae</taxon>
        <taxon>Onygenales</taxon>
        <taxon>Arthrodermataceae</taxon>
        <taxon>Trichophyton</taxon>
    </lineage>
</organism>
<evidence type="ECO:0000259" key="3">
    <source>
        <dbReference type="Pfam" id="PF04428"/>
    </source>
</evidence>
<dbReference type="Gene3D" id="3.90.1200.10">
    <property type="match status" value="1"/>
</dbReference>
<feature type="compositionally biased region" description="Gly residues" evidence="2">
    <location>
        <begin position="296"/>
        <end position="307"/>
    </location>
</feature>
<evidence type="ECO:0000256" key="1">
    <source>
        <dbReference type="ARBA" id="ARBA00038211"/>
    </source>
</evidence>
<dbReference type="OMA" id="DNEMSVP"/>
<dbReference type="GO" id="GO:0004103">
    <property type="term" value="F:choline kinase activity"/>
    <property type="evidence" value="ECO:0007669"/>
    <property type="project" value="TreeGrafter"/>
</dbReference>
<feature type="domain" description="Choline kinase N-terminal" evidence="3">
    <location>
        <begin position="318"/>
        <end position="396"/>
    </location>
</feature>
<comment type="caution">
    <text evidence="4">The sequence shown here is derived from an EMBL/GenBank/DDBJ whole genome shotgun (WGS) entry which is preliminary data.</text>
</comment>
<dbReference type="GO" id="GO:0004305">
    <property type="term" value="F:ethanolamine kinase activity"/>
    <property type="evidence" value="ECO:0007669"/>
    <property type="project" value="TreeGrafter"/>
</dbReference>
<dbReference type="Gene3D" id="3.30.200.20">
    <property type="entry name" value="Phosphorylase Kinase, domain 1"/>
    <property type="match status" value="1"/>
</dbReference>
<evidence type="ECO:0000256" key="2">
    <source>
        <dbReference type="SAM" id="MobiDB-lite"/>
    </source>
</evidence>
<keyword evidence="4" id="KW-0808">Transferase</keyword>
<dbReference type="InterPro" id="IPR011009">
    <property type="entry name" value="Kinase-like_dom_sf"/>
</dbReference>
<feature type="compositionally biased region" description="Polar residues" evidence="2">
    <location>
        <begin position="814"/>
        <end position="823"/>
    </location>
</feature>
<name>D4B0X5_ARTBC</name>
<gene>
    <name evidence="4" type="ORF">ARB_02103</name>
</gene>
<feature type="compositionally biased region" description="Low complexity" evidence="2">
    <location>
        <begin position="220"/>
        <end position="229"/>
    </location>
</feature>
<feature type="region of interest" description="Disordered" evidence="2">
    <location>
        <begin position="216"/>
        <end position="244"/>
    </location>
</feature>
<feature type="compositionally biased region" description="Low complexity" evidence="2">
    <location>
        <begin position="111"/>
        <end position="124"/>
    </location>
</feature>
<feature type="region of interest" description="Disordered" evidence="2">
    <location>
        <begin position="418"/>
        <end position="438"/>
    </location>
</feature>
<dbReference type="AlphaFoldDB" id="D4B0X5"/>
<dbReference type="Pfam" id="PF01633">
    <property type="entry name" value="Choline_kinase"/>
    <property type="match status" value="1"/>
</dbReference>
<comment type="similarity">
    <text evidence="1">Belongs to the choline/ethanolamine kinase family.</text>
</comment>
<feature type="compositionally biased region" description="Low complexity" evidence="2">
    <location>
        <begin position="827"/>
        <end position="844"/>
    </location>
</feature>
<protein>
    <submittedName>
        <fullName evidence="4">Choline kinase, putative</fullName>
    </submittedName>
</protein>
<sequence length="916" mass="101854">MDSSTRPSIQKNLTTVVFLSLERERETQREEEWLLLTLTRLALNTKDIEPISTSVASSNAPTSAPSTAPVGQSGEEQQQQSYTTTPDTTGARKTFRSGKKGVSTRPCIPKSSSASLKSVSSQISHLSLDRSNSDLSTSSNANTHNNTSGLPTTSAPSDEDRLSSSISSFPALPPLTSEPQSFLFRSSTADDVSIQAQYHALLGQVHQWLHQEKSKLGLPSTSTSTSTSTAKSPRLIPRSTSAPLKGDLLGDNSTSGDAQVPESTLALEKLEKILSQYSTDGFSGPAGAPWRRRRGGSWGQGKRGYGLKGLRRGSASDSDYTDNEMSVPSADVVLDNSKTLLYSGGEADSDTLTQPEGSKPATSKDKEYWLYFKSEIVRLTHTLGFKGWRRVPLDAGGEVEVVRLSGALTNAVYQVSPPKDMSKYSESTSSQGLPRKPPPKLLLRIYGPQVEHLIDREHELQVLRRLGKRNIGPRVLGTFKNGRFEQYLHARTLTTRDLRIPETSIQIAKRMRELHEGIDLLPEEREGGPGLWKNWDKWVHRCEKVTTWLDSEILADHNEGKSAKEPWRKRGFVCGVPWETFRGMVDRYRQWLAASFGGMEEITRRLIFAHNDTQYGNLLRLEPSGESPLLPANEHKQLIVIDFEYAAANMRGAEFANHFTEWCYNYHDEDRPWRCNTAWYPTLEEQKRFIRAYLTHRPRLISETNPSTYPLGQNFSTSSVSSTMTTPGLRPTYTSSPRVAPLSLDTYTPSVPFSISEDDQIDEELEVEVQKLLHEARVWRVANSAMWVAWGIVQAKVPGLEAAVAGTSTPVAHTSTADAASSENNKETALTSDESTDDASTTPTQETVDVQQMLAATDQALQEAEVDEAADEFDYLAYAQDRALFFWADILAIGLIKEEELPMEMLEHIKRRIVEY</sequence>
<dbReference type="EMBL" id="ABSU01000025">
    <property type="protein sequence ID" value="EFE30910.1"/>
    <property type="molecule type" value="Genomic_DNA"/>
</dbReference>
<dbReference type="PANTHER" id="PTHR22603:SF93">
    <property type="entry name" value="RE24176P"/>
    <property type="match status" value="1"/>
</dbReference>
<feature type="compositionally biased region" description="Polar residues" evidence="2">
    <location>
        <begin position="315"/>
        <end position="324"/>
    </location>
</feature>
<dbReference type="Proteomes" id="UP000008866">
    <property type="component" value="Unassembled WGS sequence"/>
</dbReference>
<dbReference type="HOGENOM" id="CLU_012712_4_0_1"/>
<dbReference type="RefSeq" id="XP_003011550.1">
    <property type="nucleotide sequence ID" value="XM_003011504.1"/>
</dbReference>
<dbReference type="KEGG" id="abe:ARB_02103"/>
<dbReference type="eggNOG" id="KOG2686">
    <property type="taxonomic scope" value="Eukaryota"/>
</dbReference>
<feature type="compositionally biased region" description="Low complexity" evidence="2">
    <location>
        <begin position="53"/>
        <end position="81"/>
    </location>
</feature>
<reference evidence="5" key="1">
    <citation type="journal article" date="2011" name="Genome Biol.">
        <title>Comparative and functional genomics provide insights into the pathogenicity of dermatophytic fungi.</title>
        <authorList>
            <person name="Burmester A."/>
            <person name="Shelest E."/>
            <person name="Gloeckner G."/>
            <person name="Heddergott C."/>
            <person name="Schindler S."/>
            <person name="Staib P."/>
            <person name="Heidel A."/>
            <person name="Felder M."/>
            <person name="Petzold A."/>
            <person name="Szafranski K."/>
            <person name="Feuermann M."/>
            <person name="Pedruzzi I."/>
            <person name="Priebe S."/>
            <person name="Groth M."/>
            <person name="Winkler R."/>
            <person name="Li W."/>
            <person name="Kniemeyer O."/>
            <person name="Schroeckh V."/>
            <person name="Hertweck C."/>
            <person name="Hube B."/>
            <person name="White T.C."/>
            <person name="Platzer M."/>
            <person name="Guthke R."/>
            <person name="Heitman J."/>
            <person name="Woestemeyer J."/>
            <person name="Zipfel P.F."/>
            <person name="Monod M."/>
            <person name="Brakhage A.A."/>
        </authorList>
    </citation>
    <scope>NUCLEOTIDE SEQUENCE [LARGE SCALE GENOMIC DNA]</scope>
    <source>
        <strain evidence="5">ATCC MYA-4681 / CBS 112371</strain>
    </source>
</reference>
<dbReference type="CDD" id="cd05157">
    <property type="entry name" value="ETNK_euk"/>
    <property type="match status" value="1"/>
</dbReference>
<dbReference type="InterPro" id="IPR007521">
    <property type="entry name" value="Choline_kin_N"/>
</dbReference>
<feature type="region of interest" description="Disordered" evidence="2">
    <location>
        <begin position="814"/>
        <end position="845"/>
    </location>
</feature>
<dbReference type="STRING" id="663331.D4B0X5"/>
<keyword evidence="4" id="KW-0418">Kinase</keyword>
<keyword evidence="5" id="KW-1185">Reference proteome</keyword>
<dbReference type="PANTHER" id="PTHR22603">
    <property type="entry name" value="CHOLINE/ETHANOALAMINE KINASE"/>
    <property type="match status" value="1"/>
</dbReference>
<feature type="region of interest" description="Disordered" evidence="2">
    <location>
        <begin position="284"/>
        <end position="324"/>
    </location>
</feature>
<feature type="region of interest" description="Disordered" evidence="2">
    <location>
        <begin position="53"/>
        <end position="173"/>
    </location>
</feature>
<accession>D4B0X5</accession>
<evidence type="ECO:0000313" key="4">
    <source>
        <dbReference type="EMBL" id="EFE30910.1"/>
    </source>
</evidence>